<dbReference type="Gene3D" id="3.40.50.2020">
    <property type="match status" value="1"/>
</dbReference>
<comment type="similarity">
    <text evidence="5">Belongs to the purine/pyrimidine phosphoribosyltransferase family.</text>
</comment>
<evidence type="ECO:0000256" key="9">
    <source>
        <dbReference type="ARBA" id="ARBA00022676"/>
    </source>
</evidence>
<dbReference type="EC" id="2.4.2.7" evidence="6"/>
<dbReference type="GO" id="GO:0016208">
    <property type="term" value="F:AMP binding"/>
    <property type="evidence" value="ECO:0007669"/>
    <property type="project" value="TreeGrafter"/>
</dbReference>
<evidence type="ECO:0000256" key="7">
    <source>
        <dbReference type="ARBA" id="ARBA00017366"/>
    </source>
</evidence>
<evidence type="ECO:0000256" key="3">
    <source>
        <dbReference type="ARBA" id="ARBA00004496"/>
    </source>
</evidence>
<dbReference type="PANTHER" id="PTHR32315:SF3">
    <property type="entry name" value="ADENINE PHOSPHORIBOSYLTRANSFERASE"/>
    <property type="match status" value="1"/>
</dbReference>
<dbReference type="InterPro" id="IPR000836">
    <property type="entry name" value="PRTase_dom"/>
</dbReference>
<keyword evidence="11" id="KW-0660">Purine salvage</keyword>
<keyword evidence="14" id="KW-1185">Reference proteome</keyword>
<dbReference type="EMBL" id="JAJJHW010002774">
    <property type="protein sequence ID" value="KAH8366175.1"/>
    <property type="molecule type" value="Genomic_DNA"/>
</dbReference>
<evidence type="ECO:0000256" key="2">
    <source>
        <dbReference type="ARBA" id="ARBA00003968"/>
    </source>
</evidence>
<dbReference type="InterPro" id="IPR005764">
    <property type="entry name" value="Ade_phspho_trans"/>
</dbReference>
<evidence type="ECO:0000256" key="10">
    <source>
        <dbReference type="ARBA" id="ARBA00022679"/>
    </source>
</evidence>
<dbReference type="PANTHER" id="PTHR32315">
    <property type="entry name" value="ADENINE PHOSPHORIBOSYLTRANSFERASE"/>
    <property type="match status" value="1"/>
</dbReference>
<evidence type="ECO:0000256" key="1">
    <source>
        <dbReference type="ARBA" id="ARBA00000868"/>
    </source>
</evidence>
<keyword evidence="8" id="KW-0963">Cytoplasm</keyword>
<name>A0AAD4JWT3_9MUSC</name>
<sequence length="205" mass="22475">NMAEVSNADKLDYVKSKISEYADFPKKGIVFRDIFGALTDSKACVYLRDLLVRHIRDKYPDVELIIGLDSRGFLFNLLLATELGVGCAPIRKKGKLAGEVISVEYQLEYGSVSILANVSNVEYTILSYSKLVLQDVFELQRAAIKPGQKVVIVDDLLATGGSLLAATALVRKVGGVVLESLVVIELLGLEGRKKLDCNVHSLIQY</sequence>
<proteinExistence type="inferred from homology"/>
<evidence type="ECO:0000259" key="12">
    <source>
        <dbReference type="Pfam" id="PF00156"/>
    </source>
</evidence>
<reference evidence="13" key="1">
    <citation type="journal article" date="2021" name="Mol. Ecol. Resour.">
        <title>Phylogenomic analyses of the genus Drosophila reveals genomic signals of climate adaptation.</title>
        <authorList>
            <person name="Li F."/>
            <person name="Rane R.V."/>
            <person name="Luria V."/>
            <person name="Xiong Z."/>
            <person name="Chen J."/>
            <person name="Li Z."/>
            <person name="Catullo R.A."/>
            <person name="Griffin P.C."/>
            <person name="Schiffer M."/>
            <person name="Pearce S."/>
            <person name="Lee S.F."/>
            <person name="McElroy K."/>
            <person name="Stocker A."/>
            <person name="Shirriffs J."/>
            <person name="Cockerell F."/>
            <person name="Coppin C."/>
            <person name="Sgro C.M."/>
            <person name="Karger A."/>
            <person name="Cain J.W."/>
            <person name="Weber J.A."/>
            <person name="Santpere G."/>
            <person name="Kirschner M.W."/>
            <person name="Hoffmann A.A."/>
            <person name="Oakeshott J.G."/>
            <person name="Zhang G."/>
        </authorList>
    </citation>
    <scope>NUCLEOTIDE SEQUENCE</scope>
    <source>
        <strain evidence="13">BGI-SZ-2011g</strain>
    </source>
</reference>
<dbReference type="SUPFAM" id="SSF53271">
    <property type="entry name" value="PRTase-like"/>
    <property type="match status" value="1"/>
</dbReference>
<keyword evidence="9" id="KW-0328">Glycosyltransferase</keyword>
<dbReference type="GO" id="GO:0002055">
    <property type="term" value="F:adenine binding"/>
    <property type="evidence" value="ECO:0007669"/>
    <property type="project" value="TreeGrafter"/>
</dbReference>
<evidence type="ECO:0000256" key="8">
    <source>
        <dbReference type="ARBA" id="ARBA00022490"/>
    </source>
</evidence>
<dbReference type="AlphaFoldDB" id="A0AAD4JWT3"/>
<evidence type="ECO:0000256" key="6">
    <source>
        <dbReference type="ARBA" id="ARBA00011893"/>
    </source>
</evidence>
<comment type="pathway">
    <text evidence="4">Purine metabolism; AMP biosynthesis via salvage pathway; AMP from adenine: step 1/1.</text>
</comment>
<evidence type="ECO:0000256" key="5">
    <source>
        <dbReference type="ARBA" id="ARBA00008391"/>
    </source>
</evidence>
<organism evidence="13 14">
    <name type="scientific">Drosophila rubida</name>
    <dbReference type="NCBI Taxonomy" id="30044"/>
    <lineage>
        <taxon>Eukaryota</taxon>
        <taxon>Metazoa</taxon>
        <taxon>Ecdysozoa</taxon>
        <taxon>Arthropoda</taxon>
        <taxon>Hexapoda</taxon>
        <taxon>Insecta</taxon>
        <taxon>Pterygota</taxon>
        <taxon>Neoptera</taxon>
        <taxon>Endopterygota</taxon>
        <taxon>Diptera</taxon>
        <taxon>Brachycera</taxon>
        <taxon>Muscomorpha</taxon>
        <taxon>Ephydroidea</taxon>
        <taxon>Drosophilidae</taxon>
        <taxon>Drosophila</taxon>
    </lineage>
</organism>
<gene>
    <name evidence="13" type="ORF">KR093_009958</name>
</gene>
<comment type="caution">
    <text evidence="13">The sequence shown here is derived from an EMBL/GenBank/DDBJ whole genome shotgun (WGS) entry which is preliminary data.</text>
</comment>
<dbReference type="Pfam" id="PF00156">
    <property type="entry name" value="Pribosyltran"/>
    <property type="match status" value="1"/>
</dbReference>
<dbReference type="CDD" id="cd06223">
    <property type="entry name" value="PRTases_typeI"/>
    <property type="match status" value="1"/>
</dbReference>
<dbReference type="GO" id="GO:0005737">
    <property type="term" value="C:cytoplasm"/>
    <property type="evidence" value="ECO:0007669"/>
    <property type="project" value="UniProtKB-SubCell"/>
</dbReference>
<comment type="subcellular location">
    <subcellularLocation>
        <location evidence="3">Cytoplasm</location>
    </subcellularLocation>
</comment>
<dbReference type="Proteomes" id="UP001200034">
    <property type="component" value="Unassembled WGS sequence"/>
</dbReference>
<comment type="catalytic activity">
    <reaction evidence="1">
        <text>AMP + diphosphate = 5-phospho-alpha-D-ribose 1-diphosphate + adenine</text>
        <dbReference type="Rhea" id="RHEA:16609"/>
        <dbReference type="ChEBI" id="CHEBI:16708"/>
        <dbReference type="ChEBI" id="CHEBI:33019"/>
        <dbReference type="ChEBI" id="CHEBI:58017"/>
        <dbReference type="ChEBI" id="CHEBI:456215"/>
        <dbReference type="EC" id="2.4.2.7"/>
    </reaction>
</comment>
<accession>A0AAD4JWT3</accession>
<evidence type="ECO:0000256" key="11">
    <source>
        <dbReference type="ARBA" id="ARBA00022726"/>
    </source>
</evidence>
<keyword evidence="10" id="KW-0808">Transferase</keyword>
<evidence type="ECO:0000256" key="4">
    <source>
        <dbReference type="ARBA" id="ARBA00004659"/>
    </source>
</evidence>
<comment type="function">
    <text evidence="2">Catalyzes a salvage reaction resulting in the formation of AMP, that is energically less costly than de novo synthesis.</text>
</comment>
<dbReference type="GO" id="GO:0006168">
    <property type="term" value="P:adenine salvage"/>
    <property type="evidence" value="ECO:0007669"/>
    <property type="project" value="InterPro"/>
</dbReference>
<evidence type="ECO:0000313" key="13">
    <source>
        <dbReference type="EMBL" id="KAH8366175.1"/>
    </source>
</evidence>
<evidence type="ECO:0000313" key="14">
    <source>
        <dbReference type="Proteomes" id="UP001200034"/>
    </source>
</evidence>
<protein>
    <recommendedName>
        <fullName evidence="7">Adenine phosphoribosyltransferase</fullName>
        <ecNumber evidence="6">2.4.2.7</ecNumber>
    </recommendedName>
</protein>
<dbReference type="GO" id="GO:0044209">
    <property type="term" value="P:AMP salvage"/>
    <property type="evidence" value="ECO:0007669"/>
    <property type="project" value="TreeGrafter"/>
</dbReference>
<dbReference type="GO" id="GO:0006166">
    <property type="term" value="P:purine ribonucleoside salvage"/>
    <property type="evidence" value="ECO:0007669"/>
    <property type="project" value="UniProtKB-KW"/>
</dbReference>
<feature type="domain" description="Phosphoribosyltransferase" evidence="12">
    <location>
        <begin position="49"/>
        <end position="185"/>
    </location>
</feature>
<dbReference type="InterPro" id="IPR050054">
    <property type="entry name" value="UPRTase/APRTase"/>
</dbReference>
<dbReference type="InterPro" id="IPR029057">
    <property type="entry name" value="PRTase-like"/>
</dbReference>
<dbReference type="HAMAP" id="MF_00004">
    <property type="entry name" value="Aden_phosphoribosyltr"/>
    <property type="match status" value="1"/>
</dbReference>
<feature type="non-terminal residue" evidence="13">
    <location>
        <position position="1"/>
    </location>
</feature>
<dbReference type="GO" id="GO:0003999">
    <property type="term" value="F:adenine phosphoribosyltransferase activity"/>
    <property type="evidence" value="ECO:0007669"/>
    <property type="project" value="UniProtKB-EC"/>
</dbReference>